<dbReference type="OrthoDB" id="10493425at2759"/>
<accession>A0A5M8PW64</accession>
<evidence type="ECO:0000313" key="2">
    <source>
        <dbReference type="Proteomes" id="UP000324767"/>
    </source>
</evidence>
<reference evidence="1 2" key="1">
    <citation type="submission" date="2019-09" db="EMBL/GenBank/DDBJ databases">
        <title>The hologenome of the rock-dwelling lichen Lasallia pustulata.</title>
        <authorList>
            <person name="Greshake Tzovaras B."/>
            <person name="Segers F."/>
            <person name="Bicker A."/>
            <person name="Dal Grande F."/>
            <person name="Otte J."/>
            <person name="Hankeln T."/>
            <person name="Schmitt I."/>
            <person name="Ebersberger I."/>
        </authorList>
    </citation>
    <scope>NUCLEOTIDE SEQUENCE [LARGE SCALE GENOMIC DNA]</scope>
    <source>
        <strain evidence="1">A1-1</strain>
    </source>
</reference>
<evidence type="ECO:0000313" key="1">
    <source>
        <dbReference type="EMBL" id="KAA6413299.1"/>
    </source>
</evidence>
<name>A0A5M8PW64_9LECA</name>
<gene>
    <name evidence="1" type="ORF">FRX48_03043</name>
</gene>
<dbReference type="AlphaFoldDB" id="A0A5M8PW64"/>
<comment type="caution">
    <text evidence="1">The sequence shown here is derived from an EMBL/GenBank/DDBJ whole genome shotgun (WGS) entry which is preliminary data.</text>
</comment>
<proteinExistence type="predicted"/>
<dbReference type="Proteomes" id="UP000324767">
    <property type="component" value="Unassembled WGS sequence"/>
</dbReference>
<dbReference type="EMBL" id="VXIT01000004">
    <property type="protein sequence ID" value="KAA6413299.1"/>
    <property type="molecule type" value="Genomic_DNA"/>
</dbReference>
<protein>
    <submittedName>
        <fullName evidence="1">Uncharacterized protein</fullName>
    </submittedName>
</protein>
<sequence length="191" mass="20657">MQIPISRTDRTSDQRLGHQGELNQSCTMYDAVLALLRDLLQSKSQDTSIDDRTSTLIGELSGVLAGLEITGMRLTRNDFSGQAIVATSLDRREIVLARLTPSELTSSIADLAAHLLHMVHLQSPRPASTSTAPVDDPPPQAYFITDDNHSQSWTVSSIDSHIPISTAQQYGLTYPSALLDCTNISGGSIPI</sequence>
<organism evidence="1 2">
    <name type="scientific">Lasallia pustulata</name>
    <dbReference type="NCBI Taxonomy" id="136370"/>
    <lineage>
        <taxon>Eukaryota</taxon>
        <taxon>Fungi</taxon>
        <taxon>Dikarya</taxon>
        <taxon>Ascomycota</taxon>
        <taxon>Pezizomycotina</taxon>
        <taxon>Lecanoromycetes</taxon>
        <taxon>OSLEUM clade</taxon>
        <taxon>Umbilicariomycetidae</taxon>
        <taxon>Umbilicariales</taxon>
        <taxon>Umbilicariaceae</taxon>
        <taxon>Lasallia</taxon>
    </lineage>
</organism>